<evidence type="ECO:0008006" key="5">
    <source>
        <dbReference type="Google" id="ProtNLM"/>
    </source>
</evidence>
<organism evidence="3 4">
    <name type="scientific">Fibrella aestuarina BUZ 2</name>
    <dbReference type="NCBI Taxonomy" id="1166018"/>
    <lineage>
        <taxon>Bacteria</taxon>
        <taxon>Pseudomonadati</taxon>
        <taxon>Bacteroidota</taxon>
        <taxon>Cytophagia</taxon>
        <taxon>Cytophagales</taxon>
        <taxon>Spirosomataceae</taxon>
        <taxon>Fibrella</taxon>
    </lineage>
</organism>
<keyword evidence="2" id="KW-0472">Membrane</keyword>
<evidence type="ECO:0000313" key="3">
    <source>
        <dbReference type="EMBL" id="CCG98355.1"/>
    </source>
</evidence>
<reference evidence="3 4" key="1">
    <citation type="journal article" date="2012" name="J. Bacteriol.">
        <title>Genome Sequence of Fibrella aestuarina BUZ 2T, a Filamentous Marine Bacterium.</title>
        <authorList>
            <person name="Filippini M."/>
            <person name="Qi W."/>
            <person name="Blom J."/>
            <person name="Goesmann A."/>
            <person name="Smits T.H."/>
            <person name="Bagheri H.C."/>
        </authorList>
    </citation>
    <scope>NUCLEOTIDE SEQUENCE [LARGE SCALE GENOMIC DNA]</scope>
    <source>
        <strain evidence="4">BUZ 2T</strain>
    </source>
</reference>
<gene>
    <name evidence="3" type="ORF">FAES_0342</name>
</gene>
<dbReference type="HOGENOM" id="CLU_077678_0_0_10"/>
<dbReference type="KEGG" id="fae:FAES_0342"/>
<feature type="transmembrane region" description="Helical" evidence="2">
    <location>
        <begin position="12"/>
        <end position="32"/>
    </location>
</feature>
<dbReference type="AlphaFoldDB" id="I0K2K2"/>
<evidence type="ECO:0000313" key="4">
    <source>
        <dbReference type="Proteomes" id="UP000011058"/>
    </source>
</evidence>
<protein>
    <recommendedName>
        <fullName evidence="5">Chromosome segregation protein SMC</fullName>
    </recommendedName>
</protein>
<name>I0K2K2_9BACT</name>
<dbReference type="RefSeq" id="WP_015329455.1">
    <property type="nucleotide sequence ID" value="NC_020054.1"/>
</dbReference>
<dbReference type="PATRIC" id="fig|1166018.3.peg.350"/>
<keyword evidence="2" id="KW-1133">Transmembrane helix</keyword>
<proteinExistence type="predicted"/>
<keyword evidence="4" id="KW-1185">Reference proteome</keyword>
<dbReference type="EMBL" id="HE796683">
    <property type="protein sequence ID" value="CCG98355.1"/>
    <property type="molecule type" value="Genomic_DNA"/>
</dbReference>
<dbReference type="STRING" id="1166018.FAES_0342"/>
<keyword evidence="2" id="KW-0812">Transmembrane</keyword>
<dbReference type="OrthoDB" id="848185at2"/>
<sequence>METDETTGKQGVVKMTIGALVGVVALLAYLFMGSRNETLEVQKLLTTKVEQFATTQLKLDSISTVLDTKIVEVRQLGGSVVELERIKRQLENDKKKLKSDLSFSMQQYDLKIRDYQAFLANNEVDIRKLKTENGSLRNRAQVLEQERQTILTENAGLKTEKAILAQTVVDYSEQNEDLRNKVSLASALKALNIEINALAANGRERQGGTYKASRIDRLHITFMLPSNPVAQRNNKDIYLRILDANGAVVSESGFGGTTWLDGREIGYSFRQTVPYENNDQQVNMYFRRDAPYAPGTYAVELYAEGFKIGDSRFIVK</sequence>
<keyword evidence="1" id="KW-0175">Coiled coil</keyword>
<feature type="coiled-coil region" evidence="1">
    <location>
        <begin position="73"/>
        <end position="181"/>
    </location>
</feature>
<evidence type="ECO:0000256" key="2">
    <source>
        <dbReference type="SAM" id="Phobius"/>
    </source>
</evidence>
<dbReference type="eggNOG" id="COG1196">
    <property type="taxonomic scope" value="Bacteria"/>
</dbReference>
<accession>I0K2K2</accession>
<evidence type="ECO:0000256" key="1">
    <source>
        <dbReference type="SAM" id="Coils"/>
    </source>
</evidence>
<dbReference type="Proteomes" id="UP000011058">
    <property type="component" value="Chromosome"/>
</dbReference>